<dbReference type="InterPro" id="IPR001611">
    <property type="entry name" value="Leu-rich_rpt"/>
</dbReference>
<dbReference type="EnsemblMetazoa" id="CJA13477b.1">
    <property type="protein sequence ID" value="CJA13477b.1"/>
    <property type="gene ID" value="WBGene00132681"/>
</dbReference>
<feature type="domain" description="LRRCT" evidence="5">
    <location>
        <begin position="230"/>
        <end position="292"/>
    </location>
</feature>
<reference evidence="6" key="2">
    <citation type="submission" date="2022-06" db="UniProtKB">
        <authorList>
            <consortium name="EnsemblMetazoa"/>
        </authorList>
    </citation>
    <scope>IDENTIFICATION</scope>
    <source>
        <strain evidence="6">DF5081</strain>
    </source>
</reference>
<accession>A0A8R1HX47</accession>
<protein>
    <submittedName>
        <fullName evidence="6">LRRCT domain-containing protein</fullName>
    </submittedName>
</protein>
<organism evidence="6 7">
    <name type="scientific">Caenorhabditis japonica</name>
    <dbReference type="NCBI Taxonomy" id="281687"/>
    <lineage>
        <taxon>Eukaryota</taxon>
        <taxon>Metazoa</taxon>
        <taxon>Ecdysozoa</taxon>
        <taxon>Nematoda</taxon>
        <taxon>Chromadorea</taxon>
        <taxon>Rhabditida</taxon>
        <taxon>Rhabditina</taxon>
        <taxon>Rhabditomorpha</taxon>
        <taxon>Rhabditoidea</taxon>
        <taxon>Rhabditidae</taxon>
        <taxon>Peloderinae</taxon>
        <taxon>Caenorhabditis</taxon>
    </lineage>
</organism>
<dbReference type="Gene3D" id="3.80.10.10">
    <property type="entry name" value="Ribonuclease Inhibitor"/>
    <property type="match status" value="1"/>
</dbReference>
<evidence type="ECO:0000256" key="2">
    <source>
        <dbReference type="ARBA" id="ARBA00022729"/>
    </source>
</evidence>
<reference evidence="7" key="1">
    <citation type="submission" date="2010-08" db="EMBL/GenBank/DDBJ databases">
        <authorList>
            <consortium name="Caenorhabditis japonica Sequencing Consortium"/>
            <person name="Wilson R.K."/>
        </authorList>
    </citation>
    <scope>NUCLEOTIDE SEQUENCE [LARGE SCALE GENOMIC DNA]</scope>
    <source>
        <strain evidence="7">DF5081</strain>
    </source>
</reference>
<evidence type="ECO:0000256" key="3">
    <source>
        <dbReference type="ARBA" id="ARBA00022737"/>
    </source>
</evidence>
<dbReference type="SUPFAM" id="SSF52058">
    <property type="entry name" value="L domain-like"/>
    <property type="match status" value="1"/>
</dbReference>
<keyword evidence="4" id="KW-1133">Transmembrane helix</keyword>
<proteinExistence type="predicted"/>
<dbReference type="SMART" id="SM00082">
    <property type="entry name" value="LRRCT"/>
    <property type="match status" value="1"/>
</dbReference>
<evidence type="ECO:0000256" key="4">
    <source>
        <dbReference type="SAM" id="Phobius"/>
    </source>
</evidence>
<sequence>MYCLSAIPMAISHIGVCRVNGFQMTCRGKDSLHGLKTGRDYSEVDTLNVHQDKIDLTDNLIPDGIDFSRLSLLNASDNEISRIGRRGFDKIRNVQFLYLTKNKISHAQPDPFQALERLEVLEMEDALDGNSDEKSQLLRTFFKSKNSFVHLSKIELNRNGLEIVHPKTFCGVQGLKRLELSNNRLTSFDFARSCFGELKALFVAGNLIEKIPTDIWDFLPSLSSLDISNNPINCDCDTVKLLRGDDVVFINQVSLYSLFFGNYVSIQAETKCAGPPEVEGQGIFDLPKEYCSASSNKTSPRGKASFLQFLFLFVVAIGILYAYKKYRERLVHMSPTPVGYHNLQHELAVEPEFV</sequence>
<keyword evidence="4" id="KW-0812">Transmembrane</keyword>
<name>A0A8R1HX47_CAEJA</name>
<evidence type="ECO:0000259" key="5">
    <source>
        <dbReference type="SMART" id="SM00082"/>
    </source>
</evidence>
<keyword evidence="4" id="KW-0472">Membrane</keyword>
<dbReference type="AlphaFoldDB" id="A0A8R1HX47"/>
<keyword evidence="3" id="KW-0677">Repeat</keyword>
<evidence type="ECO:0000313" key="7">
    <source>
        <dbReference type="Proteomes" id="UP000005237"/>
    </source>
</evidence>
<dbReference type="Proteomes" id="UP000005237">
    <property type="component" value="Unassembled WGS sequence"/>
</dbReference>
<dbReference type="PANTHER" id="PTHR24369">
    <property type="entry name" value="ANTIGEN BSP, PUTATIVE-RELATED"/>
    <property type="match status" value="1"/>
</dbReference>
<feature type="transmembrane region" description="Helical" evidence="4">
    <location>
        <begin position="305"/>
        <end position="323"/>
    </location>
</feature>
<evidence type="ECO:0000313" key="6">
    <source>
        <dbReference type="EnsemblMetazoa" id="CJA13477b.1"/>
    </source>
</evidence>
<dbReference type="PANTHER" id="PTHR24369:SF210">
    <property type="entry name" value="CHAOPTIN-RELATED"/>
    <property type="match status" value="1"/>
</dbReference>
<keyword evidence="7" id="KW-1185">Reference proteome</keyword>
<dbReference type="Pfam" id="PF13855">
    <property type="entry name" value="LRR_8"/>
    <property type="match status" value="1"/>
</dbReference>
<dbReference type="InterPro" id="IPR003591">
    <property type="entry name" value="Leu-rich_rpt_typical-subtyp"/>
</dbReference>
<dbReference type="SMART" id="SM00369">
    <property type="entry name" value="LRR_TYP"/>
    <property type="match status" value="5"/>
</dbReference>
<dbReference type="InterPro" id="IPR050541">
    <property type="entry name" value="LRR_TM_domain-containing"/>
</dbReference>
<dbReference type="InterPro" id="IPR032675">
    <property type="entry name" value="LRR_dom_sf"/>
</dbReference>
<keyword evidence="1" id="KW-0433">Leucine-rich repeat</keyword>
<dbReference type="InterPro" id="IPR000483">
    <property type="entry name" value="Cys-rich_flank_reg_C"/>
</dbReference>
<evidence type="ECO:0000256" key="1">
    <source>
        <dbReference type="ARBA" id="ARBA00022614"/>
    </source>
</evidence>
<dbReference type="GO" id="GO:0005886">
    <property type="term" value="C:plasma membrane"/>
    <property type="evidence" value="ECO:0007669"/>
    <property type="project" value="TreeGrafter"/>
</dbReference>
<keyword evidence="2" id="KW-0732">Signal</keyword>
<dbReference type="PRINTS" id="PR00019">
    <property type="entry name" value="LEURICHRPT"/>
</dbReference>